<dbReference type="InterPro" id="IPR022187">
    <property type="entry name" value="Conjug_transposon_TraM"/>
</dbReference>
<dbReference type="Proteomes" id="UP001485459">
    <property type="component" value="Chromosome"/>
</dbReference>
<feature type="region of interest" description="Disordered" evidence="1">
    <location>
        <begin position="35"/>
        <end position="61"/>
    </location>
</feature>
<protein>
    <submittedName>
        <fullName evidence="4">Conjugative transposon protein TraM</fullName>
    </submittedName>
</protein>
<evidence type="ECO:0000313" key="4">
    <source>
        <dbReference type="EMBL" id="WZN41975.1"/>
    </source>
</evidence>
<keyword evidence="2" id="KW-0812">Transmembrane</keyword>
<organism evidence="4 5">
    <name type="scientific">Chitinophaga pollutisoli</name>
    <dbReference type="NCBI Taxonomy" id="3133966"/>
    <lineage>
        <taxon>Bacteria</taxon>
        <taxon>Pseudomonadati</taxon>
        <taxon>Bacteroidota</taxon>
        <taxon>Chitinophagia</taxon>
        <taxon>Chitinophagales</taxon>
        <taxon>Chitinophagaceae</taxon>
        <taxon>Chitinophaga</taxon>
    </lineage>
</organism>
<evidence type="ECO:0000256" key="1">
    <source>
        <dbReference type="SAM" id="MobiDB-lite"/>
    </source>
</evidence>
<dbReference type="RefSeq" id="WP_341836818.1">
    <property type="nucleotide sequence ID" value="NZ_CP149822.1"/>
</dbReference>
<keyword evidence="5" id="KW-1185">Reference proteome</keyword>
<evidence type="ECO:0000259" key="3">
    <source>
        <dbReference type="Pfam" id="PF12508"/>
    </source>
</evidence>
<feature type="compositionally biased region" description="Polar residues" evidence="1">
    <location>
        <begin position="112"/>
        <end position="121"/>
    </location>
</feature>
<feature type="domain" description="Conjugative transposon TraM C-terminal" evidence="3">
    <location>
        <begin position="282"/>
        <end position="425"/>
    </location>
</feature>
<dbReference type="EMBL" id="CP149822">
    <property type="protein sequence ID" value="WZN41975.1"/>
    <property type="molecule type" value="Genomic_DNA"/>
</dbReference>
<name>A0ABZ2YRU1_9BACT</name>
<gene>
    <name evidence="4" type="primary">traM</name>
    <name evidence="4" type="ORF">WJU16_02860</name>
</gene>
<keyword evidence="2" id="KW-0472">Membrane</keyword>
<feature type="transmembrane region" description="Helical" evidence="2">
    <location>
        <begin position="12"/>
        <end position="31"/>
    </location>
</feature>
<evidence type="ECO:0000313" key="5">
    <source>
        <dbReference type="Proteomes" id="UP001485459"/>
    </source>
</evidence>
<reference evidence="5" key="1">
    <citation type="submission" date="2024-03" db="EMBL/GenBank/DDBJ databases">
        <title>Chitinophaga horti sp. nov., isolated from garden soil.</title>
        <authorList>
            <person name="Lee D.S."/>
            <person name="Han D.M."/>
            <person name="Baek J.H."/>
            <person name="Choi D.G."/>
            <person name="Jeon J.H."/>
            <person name="Jeon C.O."/>
        </authorList>
    </citation>
    <scope>NUCLEOTIDE SEQUENCE [LARGE SCALE GENOMIC DNA]</scope>
    <source>
        <strain evidence="5">GPA1</strain>
    </source>
</reference>
<proteinExistence type="predicted"/>
<keyword evidence="2" id="KW-1133">Transmembrane helix</keyword>
<sequence>MSLSNKTRKKVARAILPLLLVPFAALIYYVVGDVSSGTEEPPSPKGLNVQLPSPNQQDKGLDKLDTYRKAAADSAKRRDQESSTMMDYFSMRREQPETDQTQLPTGAVESPFSPNHPSYGSVNSRTGYATGRNEKQLSVLENKLQHIQQTIDRGPEPPPPSYTMPASPDPALAQLESQMDALQRGISGDNELNQMGGMLKDILDIQHPERVRERIRQQSAAKSGAAFPVTSIPRSATSAYFGGVTSPADTGKPKMVGAQPSKSVFYDNTAGNDTLFNQYLAIQAAIHEQQSLVSGATVKIRLLQSVYVDGRLIPEGTFIFGSCQLTGERLGIEVTSIRTGTALFPVKLTVYDLDGNAGIRIPGSINRDASKESADQAIQSAAFGTLDPSIGAQAASAGIETARKMLSRKIKLVRVTLSADYPILLYNKQ</sequence>
<evidence type="ECO:0000256" key="2">
    <source>
        <dbReference type="SAM" id="Phobius"/>
    </source>
</evidence>
<accession>A0ABZ2YRU1</accession>
<dbReference type="InterPro" id="IPR055407">
    <property type="entry name" value="TraM_C"/>
</dbReference>
<dbReference type="Pfam" id="PF12508">
    <property type="entry name" value="Transposon_TraM"/>
    <property type="match status" value="1"/>
</dbReference>
<dbReference type="NCBIfam" id="TIGR03779">
    <property type="entry name" value="Bac_Flav_CT_M"/>
    <property type="match status" value="1"/>
</dbReference>
<feature type="region of interest" description="Disordered" evidence="1">
    <location>
        <begin position="94"/>
        <end position="121"/>
    </location>
</feature>